<name>A0A8S5P6N7_9CAUD</name>
<dbReference type="EMBL" id="BK015344">
    <property type="protein sequence ID" value="DAE02320.1"/>
    <property type="molecule type" value="Genomic_DNA"/>
</dbReference>
<reference evidence="1" key="1">
    <citation type="journal article" date="2021" name="Proc. Natl. Acad. Sci. U.S.A.">
        <title>A Catalog of Tens of Thousands of Viruses from Human Metagenomes Reveals Hidden Associations with Chronic Diseases.</title>
        <authorList>
            <person name="Tisza M.J."/>
            <person name="Buck C.B."/>
        </authorList>
    </citation>
    <scope>NUCLEOTIDE SEQUENCE</scope>
    <source>
        <strain evidence="1">CttEB8</strain>
    </source>
</reference>
<protein>
    <submittedName>
        <fullName evidence="1">Uncharacterized protein</fullName>
    </submittedName>
</protein>
<evidence type="ECO:0000313" key="1">
    <source>
        <dbReference type="EMBL" id="DAE02320.1"/>
    </source>
</evidence>
<sequence>MASLAQSAIQKASGIIETAGRAVLASQFPNDFEVYLCTLELADSQNNTIDFFTFPINPNSITKTEPKRETIRNTAGGITVLSSPTFTPQQINIRGDFGRTFKILLSLGGAASSLTGAAYSMSAGKWSLTDISGKSTNSLKSASFDAGIKTGYGCIKILQAIISKSNGVDQLGLPLRLYFYNMALGESYLVVIPPAGLSFSQNIQRNMIWDYNLSMTAIAPLESVAGAKKAKTALTKICAAGAIQKGVNDLAATIANIL</sequence>
<proteinExistence type="predicted"/>
<organism evidence="1">
    <name type="scientific">Herelleviridae sp. cttEB8</name>
    <dbReference type="NCBI Taxonomy" id="2825832"/>
    <lineage>
        <taxon>Viruses</taxon>
        <taxon>Duplodnaviria</taxon>
        <taxon>Heunggongvirae</taxon>
        <taxon>Uroviricota</taxon>
        <taxon>Caudoviricetes</taxon>
        <taxon>Herelleviridae</taxon>
    </lineage>
</organism>
<accession>A0A8S5P6N7</accession>